<name>A0A024G680_9STRA</name>
<organism evidence="3 4">
    <name type="scientific">Albugo candida</name>
    <dbReference type="NCBI Taxonomy" id="65357"/>
    <lineage>
        <taxon>Eukaryota</taxon>
        <taxon>Sar</taxon>
        <taxon>Stramenopiles</taxon>
        <taxon>Oomycota</taxon>
        <taxon>Peronosporomycetes</taxon>
        <taxon>Albuginales</taxon>
        <taxon>Albuginaceae</taxon>
        <taxon>Albugo</taxon>
    </lineage>
</organism>
<evidence type="ECO:0000313" key="4">
    <source>
        <dbReference type="Proteomes" id="UP000053237"/>
    </source>
</evidence>
<dbReference type="InterPro" id="IPR044399">
    <property type="entry name" value="Mb-like_M"/>
</dbReference>
<protein>
    <recommendedName>
        <fullName evidence="2">Globin domain-containing protein</fullName>
    </recommendedName>
</protein>
<dbReference type="CDD" id="cd01040">
    <property type="entry name" value="Mb-like"/>
    <property type="match status" value="2"/>
</dbReference>
<dbReference type="InterPro" id="IPR012292">
    <property type="entry name" value="Globin/Proto"/>
</dbReference>
<dbReference type="PANTHER" id="PTHR43396:SF6">
    <property type="entry name" value="ABL201WP"/>
    <property type="match status" value="1"/>
</dbReference>
<comment type="caution">
    <text evidence="3">The sequence shown here is derived from an EMBL/GenBank/DDBJ whole genome shotgun (WGS) entry which is preliminary data.</text>
</comment>
<evidence type="ECO:0000256" key="1">
    <source>
        <dbReference type="SAM" id="MobiDB-lite"/>
    </source>
</evidence>
<feature type="region of interest" description="Disordered" evidence="1">
    <location>
        <begin position="305"/>
        <end position="325"/>
    </location>
</feature>
<dbReference type="STRING" id="65357.A0A024G680"/>
<dbReference type="Pfam" id="PF00042">
    <property type="entry name" value="Globin"/>
    <property type="match status" value="2"/>
</dbReference>
<dbReference type="PANTHER" id="PTHR43396">
    <property type="entry name" value="FLAVOHEMOPROTEIN"/>
    <property type="match status" value="1"/>
</dbReference>
<accession>A0A024G680</accession>
<feature type="compositionally biased region" description="Low complexity" evidence="1">
    <location>
        <begin position="305"/>
        <end position="314"/>
    </location>
</feature>
<proteinExistence type="predicted"/>
<dbReference type="InterPro" id="IPR000971">
    <property type="entry name" value="Globin"/>
</dbReference>
<dbReference type="OrthoDB" id="436496at2759"/>
<dbReference type="GO" id="GO:0046210">
    <property type="term" value="P:nitric oxide catabolic process"/>
    <property type="evidence" value="ECO:0007669"/>
    <property type="project" value="TreeGrafter"/>
</dbReference>
<dbReference type="AlphaFoldDB" id="A0A024G680"/>
<gene>
    <name evidence="3" type="ORF">BN9_028420</name>
</gene>
<reference evidence="3 4" key="1">
    <citation type="submission" date="2012-05" db="EMBL/GenBank/DDBJ databases">
        <title>Recombination and specialization in a pathogen metapopulation.</title>
        <authorList>
            <person name="Gardiner A."/>
            <person name="Kemen E."/>
            <person name="Schultz-Larsen T."/>
            <person name="MacLean D."/>
            <person name="Van Oosterhout C."/>
            <person name="Jones J.D.G."/>
        </authorList>
    </citation>
    <scope>NUCLEOTIDE SEQUENCE [LARGE SCALE GENOMIC DNA]</scope>
    <source>
        <strain evidence="3 4">Ac Nc2</strain>
    </source>
</reference>
<evidence type="ECO:0000259" key="2">
    <source>
        <dbReference type="Pfam" id="PF00042"/>
    </source>
</evidence>
<dbReference type="GO" id="GO:0020037">
    <property type="term" value="F:heme binding"/>
    <property type="evidence" value="ECO:0007669"/>
    <property type="project" value="InterPro"/>
</dbReference>
<dbReference type="Proteomes" id="UP000053237">
    <property type="component" value="Unassembled WGS sequence"/>
</dbReference>
<feature type="domain" description="Globin" evidence="2">
    <location>
        <begin position="383"/>
        <end position="438"/>
    </location>
</feature>
<dbReference type="GO" id="GO:0071500">
    <property type="term" value="P:cellular response to nitrosative stress"/>
    <property type="evidence" value="ECO:0007669"/>
    <property type="project" value="TreeGrafter"/>
</dbReference>
<dbReference type="EMBL" id="CAIX01000028">
    <property type="protein sequence ID" value="CCI42058.1"/>
    <property type="molecule type" value="Genomic_DNA"/>
</dbReference>
<feature type="domain" description="Globin" evidence="2">
    <location>
        <begin position="142"/>
        <end position="212"/>
    </location>
</feature>
<sequence>MKLSLHRFSLNRKDKHGLSPEYLQLMRLYLPSFQHPEGSTEKHRKIASDHWRLLFHDMKSNKHRGYQIHITNSEDTITLPGTVRSYKNVPANKYRVAMHLDGMQPAERMELLYDTFHKFLELNAPELKPVFKTSKHTRNVVLQHIVGGLRTMLAQNVHIERVRALTKTHLQFGVKMEYFDLLGQAVIFSMRQCSGTHWTNEIEEAWRRLYGHCSVILLREHELATQLQANSQVTMNADKNAWMGFYHRLFGNKRYSNSKRLAKHHIKLMDIYLPNFRYKETSNDHHRYVAANHWQNVFSCDSSGTSSDTSNASHSTRHSRQSGREGELDTFAKRLGCFYDTFFDYLERNAPELLPVFRSSIQVRSRVLVHISKEMRILLMSKDLAQRVSTLTATHIRVNVKLEHYDTLGQALIHSMRAASGNFWSQEIENAWKRLYAHCSVILLYEHQRALANTKPNKDQL</sequence>
<dbReference type="SUPFAM" id="SSF46458">
    <property type="entry name" value="Globin-like"/>
    <property type="match status" value="2"/>
</dbReference>
<keyword evidence="4" id="KW-1185">Reference proteome</keyword>
<dbReference type="GO" id="GO:0008941">
    <property type="term" value="F:nitric oxide dioxygenase NAD(P)H activity"/>
    <property type="evidence" value="ECO:0007669"/>
    <property type="project" value="TreeGrafter"/>
</dbReference>
<dbReference type="GO" id="GO:0071949">
    <property type="term" value="F:FAD binding"/>
    <property type="evidence" value="ECO:0007669"/>
    <property type="project" value="TreeGrafter"/>
</dbReference>
<dbReference type="InterPro" id="IPR009050">
    <property type="entry name" value="Globin-like_sf"/>
</dbReference>
<evidence type="ECO:0000313" key="3">
    <source>
        <dbReference type="EMBL" id="CCI42058.1"/>
    </source>
</evidence>
<dbReference type="GO" id="GO:0019825">
    <property type="term" value="F:oxygen binding"/>
    <property type="evidence" value="ECO:0007669"/>
    <property type="project" value="InterPro"/>
</dbReference>
<dbReference type="InParanoid" id="A0A024G680"/>
<dbReference type="Gene3D" id="1.10.490.10">
    <property type="entry name" value="Globins"/>
    <property type="match status" value="2"/>
</dbReference>